<dbReference type="Proteomes" id="UP000549913">
    <property type="component" value="Unassembled WGS sequence"/>
</dbReference>
<name>A0A852SQJ4_9MICO</name>
<evidence type="ECO:0000313" key="2">
    <source>
        <dbReference type="Proteomes" id="UP000549913"/>
    </source>
</evidence>
<dbReference type="AlphaFoldDB" id="A0A852SQJ4"/>
<protein>
    <submittedName>
        <fullName evidence="1">Uncharacterized protein</fullName>
    </submittedName>
</protein>
<dbReference type="EMBL" id="JACCBM010000001">
    <property type="protein sequence ID" value="NYD71045.1"/>
    <property type="molecule type" value="Genomic_DNA"/>
</dbReference>
<comment type="caution">
    <text evidence="1">The sequence shown here is derived from an EMBL/GenBank/DDBJ whole genome shotgun (WGS) entry which is preliminary data.</text>
</comment>
<proteinExistence type="predicted"/>
<sequence>MPRGRVLWRWASARASGLGVDREVVGAPLPCVAM</sequence>
<reference evidence="1 2" key="1">
    <citation type="submission" date="2020-07" db="EMBL/GenBank/DDBJ databases">
        <title>Sequencing the genomes of 1000 actinobacteria strains.</title>
        <authorList>
            <person name="Klenk H.-P."/>
        </authorList>
    </citation>
    <scope>NUCLEOTIDE SEQUENCE [LARGE SCALE GENOMIC DNA]</scope>
    <source>
        <strain evidence="1 2">DSM 26474</strain>
    </source>
</reference>
<gene>
    <name evidence="1" type="ORF">BJ984_002203</name>
</gene>
<evidence type="ECO:0000313" key="1">
    <source>
        <dbReference type="EMBL" id="NYD71045.1"/>
    </source>
</evidence>
<accession>A0A852SQJ4</accession>
<keyword evidence="2" id="KW-1185">Reference proteome</keyword>
<organism evidence="1 2">
    <name type="scientific">Herbiconiux flava</name>
    <dbReference type="NCBI Taxonomy" id="881268"/>
    <lineage>
        <taxon>Bacteria</taxon>
        <taxon>Bacillati</taxon>
        <taxon>Actinomycetota</taxon>
        <taxon>Actinomycetes</taxon>
        <taxon>Micrococcales</taxon>
        <taxon>Microbacteriaceae</taxon>
        <taxon>Herbiconiux</taxon>
    </lineage>
</organism>